<evidence type="ECO:0000313" key="2">
    <source>
        <dbReference type="Proteomes" id="UP000028569"/>
    </source>
</evidence>
<evidence type="ECO:0000313" key="1">
    <source>
        <dbReference type="EMBL" id="AIC91903.1"/>
    </source>
</evidence>
<evidence type="ECO:0008006" key="3">
    <source>
        <dbReference type="Google" id="ProtNLM"/>
    </source>
</evidence>
<dbReference type="EMBL" id="CP006018">
    <property type="protein sequence ID" value="AIC91903.1"/>
    <property type="molecule type" value="Genomic_DNA"/>
</dbReference>
<proteinExistence type="predicted"/>
<accession>A0A087VUD2</accession>
<dbReference type="OrthoDB" id="150941at2"/>
<dbReference type="InterPro" id="IPR019151">
    <property type="entry name" value="Proteasome_assmbl_chaperone_2"/>
</dbReference>
<dbReference type="SUPFAM" id="SSF159659">
    <property type="entry name" value="Cgl1923-like"/>
    <property type="match status" value="1"/>
</dbReference>
<organism evidence="1 2">
    <name type="scientific">Bifidobacterium [indicum] DSM 20214 = LMG 11587</name>
    <dbReference type="NCBI Taxonomy" id="1341694"/>
    <lineage>
        <taxon>Bacteria</taxon>
        <taxon>Bacillati</taxon>
        <taxon>Actinomycetota</taxon>
        <taxon>Actinomycetes</taxon>
        <taxon>Bifidobacteriales</taxon>
        <taxon>Bifidobacteriaceae</taxon>
        <taxon>Bifidobacterium</taxon>
    </lineage>
</organism>
<sequence>MSEEAKQHCVMVSAFDGWNDACSASTNVIRHLLEAYDSHEVGNIHGEGFYDYQMSRPMLCHVQGRRRIVWPATKFYRVRINASLTLLLEMGPEPNYRWTDFCRQSIHMAEDYEVDSIITLGSMFADCPHTRPLPIDDLAGDQASMDTDGHSGPIGIPTVLDSLAAQDGYTTESVWVSVPQYLGSDECAQATLQLLERLSSMLGVGLERGHLPRKAEEWKAQAAVLLHCNDDLAGYVHRLEMEADKQSADRMNMQVDEPTAHELVKEAEDFLRSMGDKGQGGNSNG</sequence>
<gene>
    <name evidence="1" type="ORF">BINDI_0627</name>
</gene>
<dbReference type="Pfam" id="PF09754">
    <property type="entry name" value="PAC2"/>
    <property type="match status" value="1"/>
</dbReference>
<dbReference type="InterPro" id="IPR038389">
    <property type="entry name" value="PSMG2_sf"/>
</dbReference>
<reference evidence="1 2" key="1">
    <citation type="journal article" date="2014" name="Appl. Environ. Microbiol.">
        <title>Genomic encyclopedia of type strains of the genus Bifidobacterium.</title>
        <authorList>
            <person name="Milani C."/>
            <person name="Lugli G.A."/>
            <person name="Duranti S."/>
            <person name="Turroni F."/>
            <person name="Bottacini F."/>
            <person name="Mangifesta M."/>
            <person name="Sanchez B."/>
            <person name="Viappiani A."/>
            <person name="Mancabelli L."/>
            <person name="Taminiau B."/>
            <person name="Delcenserie V."/>
            <person name="Barrangou R."/>
            <person name="Margolles A."/>
            <person name="van Sinderen D."/>
            <person name="Ventura M."/>
        </authorList>
    </citation>
    <scope>NUCLEOTIDE SEQUENCE [LARGE SCALE GENOMIC DNA]</scope>
    <source>
        <strain evidence="1 2">LMG 11587</strain>
    </source>
</reference>
<dbReference type="Gene3D" id="3.40.50.10900">
    <property type="entry name" value="PAC-like subunit"/>
    <property type="match status" value="1"/>
</dbReference>
<dbReference type="PIRSF" id="PIRSF028754">
    <property type="entry name" value="UCP028754"/>
    <property type="match status" value="1"/>
</dbReference>
<protein>
    <recommendedName>
        <fullName evidence="3">PAC2 family protein</fullName>
    </recommendedName>
</protein>
<keyword evidence="2" id="KW-1185">Reference proteome</keyword>
<dbReference type="KEGG" id="bii:BINDI_0627"/>
<name>A0A087VUD2_9BIFI</name>
<dbReference type="InterPro" id="IPR008492">
    <property type="entry name" value="Rv2714-like"/>
</dbReference>
<dbReference type="Proteomes" id="UP000028569">
    <property type="component" value="Chromosome"/>
</dbReference>
<dbReference type="AlphaFoldDB" id="A0A087VUD2"/>
<dbReference type="RefSeq" id="WP_033490864.1">
    <property type="nucleotide sequence ID" value="NZ_CP006018.1"/>
</dbReference>
<dbReference type="HOGENOM" id="CLU_055821_1_0_11"/>